<evidence type="ECO:0000313" key="2">
    <source>
        <dbReference type="Proteomes" id="UP001633002"/>
    </source>
</evidence>
<comment type="caution">
    <text evidence="1">The sequence shown here is derived from an EMBL/GenBank/DDBJ whole genome shotgun (WGS) entry which is preliminary data.</text>
</comment>
<sequence length="193" mass="21752">MAKTHAAAEDIVSYLNAYLKHMEAIQEKTNPSNKCYESDQANRLLGEHQILIRAEEGWATNSGLPLQDGFWPRTNHGIGYKRPHDGVQDSAQVDEDLLAREAEEELVESNEIFVGNPSEMERERFVPLVDIEPGVMLLIRPCDGFVVKDCFWVAKAVSGVIQQRRPLDPPNTHEVKMLVLVFINGKASQNQRS</sequence>
<dbReference type="EMBL" id="JBJQOH010000002">
    <property type="protein sequence ID" value="KAL3697526.1"/>
    <property type="molecule type" value="Genomic_DNA"/>
</dbReference>
<name>A0ABD3I5M0_9MARC</name>
<evidence type="ECO:0000313" key="1">
    <source>
        <dbReference type="EMBL" id="KAL3697526.1"/>
    </source>
</evidence>
<gene>
    <name evidence="1" type="ORF">R1sor_011602</name>
</gene>
<dbReference type="AlphaFoldDB" id="A0ABD3I5M0"/>
<organism evidence="1 2">
    <name type="scientific">Riccia sorocarpa</name>
    <dbReference type="NCBI Taxonomy" id="122646"/>
    <lineage>
        <taxon>Eukaryota</taxon>
        <taxon>Viridiplantae</taxon>
        <taxon>Streptophyta</taxon>
        <taxon>Embryophyta</taxon>
        <taxon>Marchantiophyta</taxon>
        <taxon>Marchantiopsida</taxon>
        <taxon>Marchantiidae</taxon>
        <taxon>Marchantiales</taxon>
        <taxon>Ricciaceae</taxon>
        <taxon>Riccia</taxon>
    </lineage>
</organism>
<dbReference type="Proteomes" id="UP001633002">
    <property type="component" value="Unassembled WGS sequence"/>
</dbReference>
<keyword evidence="2" id="KW-1185">Reference proteome</keyword>
<protein>
    <submittedName>
        <fullName evidence="1">Uncharacterized protein</fullName>
    </submittedName>
</protein>
<reference evidence="1 2" key="1">
    <citation type="submission" date="2024-09" db="EMBL/GenBank/DDBJ databases">
        <title>Chromosome-scale assembly of Riccia sorocarpa.</title>
        <authorList>
            <person name="Paukszto L."/>
        </authorList>
    </citation>
    <scope>NUCLEOTIDE SEQUENCE [LARGE SCALE GENOMIC DNA]</scope>
    <source>
        <strain evidence="1">LP-2024</strain>
        <tissue evidence="1">Aerial parts of the thallus</tissue>
    </source>
</reference>
<accession>A0ABD3I5M0</accession>
<proteinExistence type="predicted"/>